<proteinExistence type="predicted"/>
<dbReference type="EMBL" id="KN835773">
    <property type="protein sequence ID" value="KIK34314.1"/>
    <property type="molecule type" value="Genomic_DNA"/>
</dbReference>
<evidence type="ECO:0000313" key="2">
    <source>
        <dbReference type="Proteomes" id="UP000054485"/>
    </source>
</evidence>
<dbReference type="AlphaFoldDB" id="A0A0D0A855"/>
<dbReference type="GO" id="GO:0008270">
    <property type="term" value="F:zinc ion binding"/>
    <property type="evidence" value="ECO:0007669"/>
    <property type="project" value="InterPro"/>
</dbReference>
<gene>
    <name evidence="1" type="ORF">CY34DRAFT_786970</name>
</gene>
<sequence length="96" mass="11032">REDLPPVLYELVTCKPPCRAILNPYWYVSSLSFIHSTNDAPRRAICPFYLTRNAFPPHHKDISNTNLPADLLPKYMTISSCSTTPPLWRRYLSSPP</sequence>
<feature type="non-terminal residue" evidence="1">
    <location>
        <position position="96"/>
    </location>
</feature>
<dbReference type="Proteomes" id="UP000054485">
    <property type="component" value="Unassembled WGS sequence"/>
</dbReference>
<organism evidence="1 2">
    <name type="scientific">Suillus luteus UH-Slu-Lm8-n1</name>
    <dbReference type="NCBI Taxonomy" id="930992"/>
    <lineage>
        <taxon>Eukaryota</taxon>
        <taxon>Fungi</taxon>
        <taxon>Dikarya</taxon>
        <taxon>Basidiomycota</taxon>
        <taxon>Agaricomycotina</taxon>
        <taxon>Agaricomycetes</taxon>
        <taxon>Agaricomycetidae</taxon>
        <taxon>Boletales</taxon>
        <taxon>Suillineae</taxon>
        <taxon>Suillaceae</taxon>
        <taxon>Suillus</taxon>
    </lineage>
</organism>
<name>A0A0D0A855_9AGAM</name>
<reference evidence="2" key="2">
    <citation type="submission" date="2015-01" db="EMBL/GenBank/DDBJ databases">
        <title>Evolutionary Origins and Diversification of the Mycorrhizal Mutualists.</title>
        <authorList>
            <consortium name="DOE Joint Genome Institute"/>
            <consortium name="Mycorrhizal Genomics Consortium"/>
            <person name="Kohler A."/>
            <person name="Kuo A."/>
            <person name="Nagy L.G."/>
            <person name="Floudas D."/>
            <person name="Copeland A."/>
            <person name="Barry K.W."/>
            <person name="Cichocki N."/>
            <person name="Veneault-Fourrey C."/>
            <person name="LaButti K."/>
            <person name="Lindquist E.A."/>
            <person name="Lipzen A."/>
            <person name="Lundell T."/>
            <person name="Morin E."/>
            <person name="Murat C."/>
            <person name="Riley R."/>
            <person name="Ohm R."/>
            <person name="Sun H."/>
            <person name="Tunlid A."/>
            <person name="Henrissat B."/>
            <person name="Grigoriev I.V."/>
            <person name="Hibbett D.S."/>
            <person name="Martin F."/>
        </authorList>
    </citation>
    <scope>NUCLEOTIDE SEQUENCE [LARGE SCALE GENOMIC DNA]</scope>
    <source>
        <strain evidence="2">UH-Slu-Lm8-n1</strain>
    </source>
</reference>
<dbReference type="GO" id="GO:0006888">
    <property type="term" value="P:endoplasmic reticulum to Golgi vesicle-mediated transport"/>
    <property type="evidence" value="ECO:0007669"/>
    <property type="project" value="InterPro"/>
</dbReference>
<keyword evidence="2" id="KW-1185">Reference proteome</keyword>
<dbReference type="OrthoDB" id="10256289at2759"/>
<dbReference type="InParanoid" id="A0A0D0A855"/>
<dbReference type="InterPro" id="IPR036174">
    <property type="entry name" value="Znf_Sec23_Sec24_sf"/>
</dbReference>
<dbReference type="Gene3D" id="2.30.30.380">
    <property type="entry name" value="Zn-finger domain of Sec23/24"/>
    <property type="match status" value="1"/>
</dbReference>
<dbReference type="HOGENOM" id="CLU_2365428_0_0_1"/>
<evidence type="ECO:0000313" key="1">
    <source>
        <dbReference type="EMBL" id="KIK34314.1"/>
    </source>
</evidence>
<dbReference type="GO" id="GO:0030127">
    <property type="term" value="C:COPII vesicle coat"/>
    <property type="evidence" value="ECO:0007669"/>
    <property type="project" value="InterPro"/>
</dbReference>
<accession>A0A0D0A855</accession>
<dbReference type="GO" id="GO:0006886">
    <property type="term" value="P:intracellular protein transport"/>
    <property type="evidence" value="ECO:0007669"/>
    <property type="project" value="InterPro"/>
</dbReference>
<protein>
    <submittedName>
        <fullName evidence="1">Uncharacterized protein</fullName>
    </submittedName>
</protein>
<dbReference type="SUPFAM" id="SSF82919">
    <property type="entry name" value="Zn-finger domain of Sec23/24"/>
    <property type="match status" value="1"/>
</dbReference>
<reference evidence="1 2" key="1">
    <citation type="submission" date="2014-04" db="EMBL/GenBank/DDBJ databases">
        <authorList>
            <consortium name="DOE Joint Genome Institute"/>
            <person name="Kuo A."/>
            <person name="Ruytinx J."/>
            <person name="Rineau F."/>
            <person name="Colpaert J."/>
            <person name="Kohler A."/>
            <person name="Nagy L.G."/>
            <person name="Floudas D."/>
            <person name="Copeland A."/>
            <person name="Barry K.W."/>
            <person name="Cichocki N."/>
            <person name="Veneault-Fourrey C."/>
            <person name="LaButti K."/>
            <person name="Lindquist E.A."/>
            <person name="Lipzen A."/>
            <person name="Lundell T."/>
            <person name="Morin E."/>
            <person name="Murat C."/>
            <person name="Sun H."/>
            <person name="Tunlid A."/>
            <person name="Henrissat B."/>
            <person name="Grigoriev I.V."/>
            <person name="Hibbett D.S."/>
            <person name="Martin F."/>
            <person name="Nordberg H.P."/>
            <person name="Cantor M.N."/>
            <person name="Hua S.X."/>
        </authorList>
    </citation>
    <scope>NUCLEOTIDE SEQUENCE [LARGE SCALE GENOMIC DNA]</scope>
    <source>
        <strain evidence="1 2">UH-Slu-Lm8-n1</strain>
    </source>
</reference>
<dbReference type="STRING" id="930992.A0A0D0A855"/>